<evidence type="ECO:0000313" key="2">
    <source>
        <dbReference type="Proteomes" id="UP000683360"/>
    </source>
</evidence>
<dbReference type="AlphaFoldDB" id="A0A8S3V858"/>
<evidence type="ECO:0000313" key="1">
    <source>
        <dbReference type="EMBL" id="CAG2252679.1"/>
    </source>
</evidence>
<sequence>MSEIESIKTATDALYDYKFNLVLNSDIQRLSNGVIKEFGDIQVTEHTSNLKIKELKIEQAQMQQNVQPRCTVAGIKLQLTTKVDIKKDGQMNITGCAILSNGHLLYANYTFQNNIFEYNEDGNHIDRFKVSATPYDIAVLDSDRIAITYGYKRFFEIFNYRNSRIEKKIQTGDCCWRLDYSNGKIYVKLHAKVGVYDITGQKLCIVTVKGKDYISASNGSLVCSNFLNNNVYCYDLNEKEAWKFHDDSLVNP</sequence>
<proteinExistence type="predicted"/>
<dbReference type="InterPro" id="IPR011042">
    <property type="entry name" value="6-blade_b-propeller_TolB-like"/>
</dbReference>
<accession>A0A8S3V858</accession>
<protein>
    <submittedName>
        <fullName evidence="1">Uncharacterized protein</fullName>
    </submittedName>
</protein>
<dbReference type="Proteomes" id="UP000683360">
    <property type="component" value="Unassembled WGS sequence"/>
</dbReference>
<name>A0A8S3V858_MYTED</name>
<dbReference type="EMBL" id="CAJPWZ010003128">
    <property type="protein sequence ID" value="CAG2252679.1"/>
    <property type="molecule type" value="Genomic_DNA"/>
</dbReference>
<comment type="caution">
    <text evidence="1">The sequence shown here is derived from an EMBL/GenBank/DDBJ whole genome shotgun (WGS) entry which is preliminary data.</text>
</comment>
<gene>
    <name evidence="1" type="ORF">MEDL_64255</name>
</gene>
<reference evidence="1" key="1">
    <citation type="submission" date="2021-03" db="EMBL/GenBank/DDBJ databases">
        <authorList>
            <person name="Bekaert M."/>
        </authorList>
    </citation>
    <scope>NUCLEOTIDE SEQUENCE</scope>
</reference>
<dbReference type="OrthoDB" id="10409787at2759"/>
<keyword evidence="2" id="KW-1185">Reference proteome</keyword>
<organism evidence="1 2">
    <name type="scientific">Mytilus edulis</name>
    <name type="common">Blue mussel</name>
    <dbReference type="NCBI Taxonomy" id="6550"/>
    <lineage>
        <taxon>Eukaryota</taxon>
        <taxon>Metazoa</taxon>
        <taxon>Spiralia</taxon>
        <taxon>Lophotrochozoa</taxon>
        <taxon>Mollusca</taxon>
        <taxon>Bivalvia</taxon>
        <taxon>Autobranchia</taxon>
        <taxon>Pteriomorphia</taxon>
        <taxon>Mytilida</taxon>
        <taxon>Mytiloidea</taxon>
        <taxon>Mytilidae</taxon>
        <taxon>Mytilinae</taxon>
        <taxon>Mytilus</taxon>
    </lineage>
</organism>
<dbReference type="Gene3D" id="2.120.10.30">
    <property type="entry name" value="TolB, C-terminal domain"/>
    <property type="match status" value="1"/>
</dbReference>
<dbReference type="SUPFAM" id="SSF101898">
    <property type="entry name" value="NHL repeat"/>
    <property type="match status" value="1"/>
</dbReference>